<dbReference type="OrthoDB" id="5382170at2759"/>
<keyword evidence="3" id="KW-1185">Reference proteome</keyword>
<gene>
    <name evidence="2" type="ORF">M501DRAFT_943340</name>
</gene>
<name>A0A9P4VNV4_9PEZI</name>
<feature type="non-terminal residue" evidence="2">
    <location>
        <position position="491"/>
    </location>
</feature>
<sequence length="491" mass="52783">MPHKQLHAATRHLELKSRNNDIKLCHTAELVYAESENSKYRGSTFTSRVKAVSDTPILVLEENEHLLTDISCVRSTIRLGVTSWTRHVETVKACSQPEGCLVVTSHIGCNDDGERGLYRVQGINYRKADSTVILNVERVSWKKSFRSFNIDFGYTENEHILRHHFPQIDTRQALPPVNPESIDPSTFPLPTDTPEADSATVDLSFQVLDIDFVPSILGDIPFEIGCKNCTTSGSVTLSSGEFDITPEFSFGNLDQGIDFIQGGFVELTVDSFAARIELEASPVASVAFAQELIVLPIVGFVIPGIGQAGITFAPQISGSFELDGCIDITYGFELEVPDGSSVRLDLADLSNSGTTGFENTRLASLPFDADFGIDSLTLTTAFQPRIPVGFSFLDDALVAEVAVVVDLPSFAVTLTPLTGVDDQCQPLAGAEEATENLGTGTNLKIEPALAINLAVEAELAAVIPGLPDAAFATAVTLLSTTFALPTACVPI</sequence>
<reference evidence="2" key="1">
    <citation type="journal article" date="2020" name="Stud. Mycol.">
        <title>101 Dothideomycetes genomes: a test case for predicting lifestyles and emergence of pathogens.</title>
        <authorList>
            <person name="Haridas S."/>
            <person name="Albert R."/>
            <person name="Binder M."/>
            <person name="Bloem J."/>
            <person name="Labutti K."/>
            <person name="Salamov A."/>
            <person name="Andreopoulos B."/>
            <person name="Baker S."/>
            <person name="Barry K."/>
            <person name="Bills G."/>
            <person name="Bluhm B."/>
            <person name="Cannon C."/>
            <person name="Castanera R."/>
            <person name="Culley D."/>
            <person name="Daum C."/>
            <person name="Ezra D."/>
            <person name="Gonzalez J."/>
            <person name="Henrissat B."/>
            <person name="Kuo A."/>
            <person name="Liang C."/>
            <person name="Lipzen A."/>
            <person name="Lutzoni F."/>
            <person name="Magnuson J."/>
            <person name="Mondo S."/>
            <person name="Nolan M."/>
            <person name="Ohm R."/>
            <person name="Pangilinan J."/>
            <person name="Park H.-J."/>
            <person name="Ramirez L."/>
            <person name="Alfaro M."/>
            <person name="Sun H."/>
            <person name="Tritt A."/>
            <person name="Yoshinaga Y."/>
            <person name="Zwiers L.-H."/>
            <person name="Turgeon B."/>
            <person name="Goodwin S."/>
            <person name="Spatafora J."/>
            <person name="Crous P."/>
            <person name="Grigoriev I."/>
        </authorList>
    </citation>
    <scope>NUCLEOTIDE SEQUENCE</scope>
    <source>
        <strain evidence="2">CBS 101060</strain>
    </source>
</reference>
<feature type="domain" description="DUF7029" evidence="1">
    <location>
        <begin position="53"/>
        <end position="148"/>
    </location>
</feature>
<accession>A0A9P4VNV4</accession>
<dbReference type="EMBL" id="MU006114">
    <property type="protein sequence ID" value="KAF2834854.1"/>
    <property type="molecule type" value="Genomic_DNA"/>
</dbReference>
<organism evidence="2 3">
    <name type="scientific">Patellaria atrata CBS 101060</name>
    <dbReference type="NCBI Taxonomy" id="1346257"/>
    <lineage>
        <taxon>Eukaryota</taxon>
        <taxon>Fungi</taxon>
        <taxon>Dikarya</taxon>
        <taxon>Ascomycota</taxon>
        <taxon>Pezizomycotina</taxon>
        <taxon>Dothideomycetes</taxon>
        <taxon>Dothideomycetes incertae sedis</taxon>
        <taxon>Patellariales</taxon>
        <taxon>Patellariaceae</taxon>
        <taxon>Patellaria</taxon>
    </lineage>
</organism>
<dbReference type="AlphaFoldDB" id="A0A9P4VNV4"/>
<evidence type="ECO:0000313" key="2">
    <source>
        <dbReference type="EMBL" id="KAF2834854.1"/>
    </source>
</evidence>
<proteinExistence type="predicted"/>
<dbReference type="InterPro" id="IPR054293">
    <property type="entry name" value="DUF7029"/>
</dbReference>
<protein>
    <recommendedName>
        <fullName evidence="1">DUF7029 domain-containing protein</fullName>
    </recommendedName>
</protein>
<dbReference type="Proteomes" id="UP000799429">
    <property type="component" value="Unassembled WGS sequence"/>
</dbReference>
<comment type="caution">
    <text evidence="2">The sequence shown here is derived from an EMBL/GenBank/DDBJ whole genome shotgun (WGS) entry which is preliminary data.</text>
</comment>
<evidence type="ECO:0000313" key="3">
    <source>
        <dbReference type="Proteomes" id="UP000799429"/>
    </source>
</evidence>
<dbReference type="Pfam" id="PF22974">
    <property type="entry name" value="DUF7029"/>
    <property type="match status" value="1"/>
</dbReference>
<evidence type="ECO:0000259" key="1">
    <source>
        <dbReference type="Pfam" id="PF22974"/>
    </source>
</evidence>